<dbReference type="CDD" id="cd16328">
    <property type="entry name" value="RseA_N"/>
    <property type="match status" value="1"/>
</dbReference>
<dbReference type="InterPro" id="IPR005572">
    <property type="entry name" value="Anti-sigma_E_RseA_N"/>
</dbReference>
<evidence type="ECO:0000313" key="5">
    <source>
        <dbReference type="Proteomes" id="UP000189369"/>
    </source>
</evidence>
<dbReference type="Proteomes" id="UP000783934">
    <property type="component" value="Unassembled WGS sequence"/>
</dbReference>
<gene>
    <name evidence="4" type="ORF">GGR41_000076</name>
    <name evidence="3" type="ORF">PAEH1_05060</name>
</gene>
<name>A0A1U9JZ85_9BURK</name>
<sequence length="157" mass="17603">MQAKKQEYLDQKLDLSLEESISLWIDSEHPIDAEQLDSPYGRQLWDSYHLIGDVLRSEELAIEPSELFYARVSKAIDEEPTVFAPNATKPPVWRRWSMSLAVVGAAVLLTFLMVQPESVTEEAPVLASADDLWADYIDAHRAMTGVGPASYVSYMGN</sequence>
<organism evidence="3 5">
    <name type="scientific">Paenalcaligenes hominis</name>
    <dbReference type="NCBI Taxonomy" id="643674"/>
    <lineage>
        <taxon>Bacteria</taxon>
        <taxon>Pseudomonadati</taxon>
        <taxon>Pseudomonadota</taxon>
        <taxon>Betaproteobacteria</taxon>
        <taxon>Burkholderiales</taxon>
        <taxon>Alcaligenaceae</taxon>
        <taxon>Paenalcaligenes</taxon>
    </lineage>
</organism>
<evidence type="ECO:0000313" key="3">
    <source>
        <dbReference type="EMBL" id="AQS51100.1"/>
    </source>
</evidence>
<dbReference type="EMBL" id="CP019697">
    <property type="protein sequence ID" value="AQS51100.1"/>
    <property type="molecule type" value="Genomic_DNA"/>
</dbReference>
<feature type="domain" description="Anti sigma-E protein RseA N-terminal" evidence="2">
    <location>
        <begin position="38"/>
        <end position="88"/>
    </location>
</feature>
<protein>
    <submittedName>
        <fullName evidence="4">Sigma-E factor negative regulatory protein RseA</fullName>
    </submittedName>
</protein>
<dbReference type="Gene3D" id="1.10.10.880">
    <property type="entry name" value="Anti sigma-E protein RseA, N-terminal domain"/>
    <property type="match status" value="1"/>
</dbReference>
<dbReference type="AlphaFoldDB" id="A0A1U9JZ85"/>
<dbReference type="Proteomes" id="UP000189369">
    <property type="component" value="Chromosome"/>
</dbReference>
<keyword evidence="1" id="KW-0812">Transmembrane</keyword>
<dbReference type="GO" id="GO:0016989">
    <property type="term" value="F:sigma factor antagonist activity"/>
    <property type="evidence" value="ECO:0007669"/>
    <property type="project" value="InterPro"/>
</dbReference>
<keyword evidence="1" id="KW-0472">Membrane</keyword>
<evidence type="ECO:0000256" key="1">
    <source>
        <dbReference type="SAM" id="Phobius"/>
    </source>
</evidence>
<keyword evidence="6" id="KW-1185">Reference proteome</keyword>
<accession>A0A1U9JZ85</accession>
<proteinExistence type="predicted"/>
<evidence type="ECO:0000313" key="6">
    <source>
        <dbReference type="Proteomes" id="UP000783934"/>
    </source>
</evidence>
<dbReference type="EMBL" id="JAATIZ010000001">
    <property type="protein sequence ID" value="NJB63855.1"/>
    <property type="molecule type" value="Genomic_DNA"/>
</dbReference>
<evidence type="ECO:0000313" key="4">
    <source>
        <dbReference type="EMBL" id="NJB63855.1"/>
    </source>
</evidence>
<dbReference type="STRING" id="643674.PAEH1_05060"/>
<dbReference type="InterPro" id="IPR036147">
    <property type="entry name" value="Anti-sigma_E_RseA_N_sf"/>
</dbReference>
<reference evidence="4 6" key="2">
    <citation type="submission" date="2020-03" db="EMBL/GenBank/DDBJ databases">
        <title>Genomic Encyclopedia of Type Strains, Phase IV (KMG-IV): sequencing the most valuable type-strain genomes for metagenomic binning, comparative biology and taxonomic classification.</title>
        <authorList>
            <person name="Goeker M."/>
        </authorList>
    </citation>
    <scope>NUCLEOTIDE SEQUENCE [LARGE SCALE GENOMIC DNA]</scope>
    <source>
        <strain evidence="4 6">DSM 26613</strain>
    </source>
</reference>
<keyword evidence="1" id="KW-1133">Transmembrane helix</keyword>
<feature type="transmembrane region" description="Helical" evidence="1">
    <location>
        <begin position="96"/>
        <end position="114"/>
    </location>
</feature>
<dbReference type="OrthoDB" id="8561243at2"/>
<dbReference type="Pfam" id="PF03872">
    <property type="entry name" value="RseA_N"/>
    <property type="match status" value="1"/>
</dbReference>
<dbReference type="RefSeq" id="WP_077733656.1">
    <property type="nucleotide sequence ID" value="NZ_BMCQ01000002.1"/>
</dbReference>
<evidence type="ECO:0000259" key="2">
    <source>
        <dbReference type="Pfam" id="PF03872"/>
    </source>
</evidence>
<dbReference type="SUPFAM" id="SSF89069">
    <property type="entry name" value="N-terminal, cytoplasmic domain of anti-sigmaE factor RseA"/>
    <property type="match status" value="1"/>
</dbReference>
<reference evidence="3 5" key="1">
    <citation type="submission" date="2017-01" db="EMBL/GenBank/DDBJ databases">
        <title>Complete Genome Sequence of Paenalcaligenes hominis, Isolated from a paraplegic Patient with neurogenic bladder.</title>
        <authorList>
            <person name="Mukhopadhyay R."/>
            <person name="Joaquin J."/>
            <person name="Hogue R."/>
            <person name="Kilaru A."/>
            <person name="Jospin G."/>
            <person name="Mars K."/>
            <person name="Eisen J.A."/>
            <person name="Chaturvedi V."/>
        </authorList>
    </citation>
    <scope>NUCLEOTIDE SEQUENCE [LARGE SCALE GENOMIC DNA]</scope>
    <source>
        <strain evidence="3 5">15S00501</strain>
    </source>
</reference>
<dbReference type="KEGG" id="phn:PAEH1_05060"/>